<dbReference type="RefSeq" id="WP_326928320.1">
    <property type="nucleotide sequence ID" value="NZ_CP123443.1"/>
</dbReference>
<comment type="similarity">
    <text evidence="2">Belongs to the UPF0126 family.</text>
</comment>
<keyword evidence="10" id="KW-1185">Reference proteome</keyword>
<keyword evidence="5 7" id="KW-1133">Transmembrane helix</keyword>
<feature type="transmembrane region" description="Helical" evidence="7">
    <location>
        <begin position="181"/>
        <end position="199"/>
    </location>
</feature>
<evidence type="ECO:0000256" key="7">
    <source>
        <dbReference type="SAM" id="Phobius"/>
    </source>
</evidence>
<feature type="transmembrane region" description="Helical" evidence="7">
    <location>
        <begin position="12"/>
        <end position="30"/>
    </location>
</feature>
<organism evidence="9 10">
    <name type="scientific">Candidatus Haliotispira prima</name>
    <dbReference type="NCBI Taxonomy" id="3034016"/>
    <lineage>
        <taxon>Bacteria</taxon>
        <taxon>Pseudomonadati</taxon>
        <taxon>Spirochaetota</taxon>
        <taxon>Spirochaetia</taxon>
        <taxon>Spirochaetales</taxon>
        <taxon>Spirochaetaceae</taxon>
        <taxon>Candidatus Haliotispira</taxon>
    </lineage>
</organism>
<accession>A0ABY8MJS8</accession>
<dbReference type="Pfam" id="PF03458">
    <property type="entry name" value="Gly_transporter"/>
    <property type="match status" value="2"/>
</dbReference>
<keyword evidence="4 7" id="KW-0812">Transmembrane</keyword>
<keyword evidence="6 7" id="KW-0472">Membrane</keyword>
<comment type="subcellular location">
    <subcellularLocation>
        <location evidence="1">Cell membrane</location>
        <topology evidence="1">Multi-pass membrane protein</topology>
    </subcellularLocation>
</comment>
<evidence type="ECO:0000313" key="10">
    <source>
        <dbReference type="Proteomes" id="UP001228690"/>
    </source>
</evidence>
<feature type="transmembrane region" description="Helical" evidence="7">
    <location>
        <begin position="37"/>
        <end position="54"/>
    </location>
</feature>
<dbReference type="PANTHER" id="PTHR30506:SF3">
    <property type="entry name" value="UPF0126 INNER MEMBRANE PROTEIN YADS-RELATED"/>
    <property type="match status" value="1"/>
</dbReference>
<reference evidence="9 10" key="1">
    <citation type="submission" date="2023-04" db="EMBL/GenBank/DDBJ databases">
        <title>Spirochaete genome identified in red abalone sample constitutes a novel genus.</title>
        <authorList>
            <person name="Sharma S.P."/>
            <person name="Purcell C.M."/>
            <person name="Hyde J.R."/>
            <person name="Severin A.J."/>
        </authorList>
    </citation>
    <scope>NUCLEOTIDE SEQUENCE [LARGE SCALE GENOMIC DNA]</scope>
    <source>
        <strain evidence="9 10">SP-2023</strain>
    </source>
</reference>
<feature type="transmembrane region" description="Helical" evidence="7">
    <location>
        <begin position="66"/>
        <end position="86"/>
    </location>
</feature>
<dbReference type="EMBL" id="CP123443">
    <property type="protein sequence ID" value="WGK70113.1"/>
    <property type="molecule type" value="Genomic_DNA"/>
</dbReference>
<evidence type="ECO:0000256" key="4">
    <source>
        <dbReference type="ARBA" id="ARBA00022692"/>
    </source>
</evidence>
<evidence type="ECO:0000256" key="6">
    <source>
        <dbReference type="ARBA" id="ARBA00023136"/>
    </source>
</evidence>
<evidence type="ECO:0000256" key="3">
    <source>
        <dbReference type="ARBA" id="ARBA00022475"/>
    </source>
</evidence>
<feature type="domain" description="Glycine transporter" evidence="8">
    <location>
        <begin position="13"/>
        <end position="87"/>
    </location>
</feature>
<evidence type="ECO:0000256" key="2">
    <source>
        <dbReference type="ARBA" id="ARBA00008193"/>
    </source>
</evidence>
<evidence type="ECO:0000259" key="8">
    <source>
        <dbReference type="Pfam" id="PF03458"/>
    </source>
</evidence>
<dbReference type="Proteomes" id="UP001228690">
    <property type="component" value="Chromosome"/>
</dbReference>
<gene>
    <name evidence="9" type="ORF">P0082_04435</name>
</gene>
<evidence type="ECO:0000256" key="1">
    <source>
        <dbReference type="ARBA" id="ARBA00004651"/>
    </source>
</evidence>
<evidence type="ECO:0000256" key="5">
    <source>
        <dbReference type="ARBA" id="ARBA00022989"/>
    </source>
</evidence>
<dbReference type="PANTHER" id="PTHR30506">
    <property type="entry name" value="INNER MEMBRANE PROTEIN"/>
    <property type="match status" value="1"/>
</dbReference>
<evidence type="ECO:0000313" key="9">
    <source>
        <dbReference type="EMBL" id="WGK70113.1"/>
    </source>
</evidence>
<protein>
    <submittedName>
        <fullName evidence="9">Trimeric intracellular cation channel family protein</fullName>
    </submittedName>
</protein>
<feature type="domain" description="Glycine transporter" evidence="8">
    <location>
        <begin position="99"/>
        <end position="171"/>
    </location>
</feature>
<proteinExistence type="inferred from homology"/>
<keyword evidence="3" id="KW-1003">Cell membrane</keyword>
<sequence>MNITKYLIDPVYILDHLGVFVFALSGALAGHKKRTDIFGLFALAGLTGLGGGALRDTLIGNLPAVFLQDSVYLFLVILAVLLVFFFAGKVENLSSVIVAFDAIGLGIFTIIGINYGLQFELNWYACLFLGITTATVGGAIRDSLLLQTPNILTREIYASASMAGGAVYLILEYYASLTPTVNILLGTFIVSLIRLYSYYKGWNLPRSKMPKEFMNKQ</sequence>
<dbReference type="InterPro" id="IPR005115">
    <property type="entry name" value="Gly_transporter"/>
</dbReference>
<name>A0ABY8MJS8_9SPIO</name>
<feature type="transmembrane region" description="Helical" evidence="7">
    <location>
        <begin position="93"/>
        <end position="115"/>
    </location>
</feature>